<protein>
    <submittedName>
        <fullName evidence="1">Uncharacterized protein</fullName>
    </submittedName>
</protein>
<dbReference type="EMBL" id="CM039427">
    <property type="protein sequence ID" value="KAI4353333.1"/>
    <property type="molecule type" value="Genomic_DNA"/>
</dbReference>
<name>A0ACB9PXR9_BAUVA</name>
<reference evidence="1 2" key="1">
    <citation type="journal article" date="2022" name="DNA Res.">
        <title>Chromosomal-level genome assembly of the orchid tree Bauhinia variegata (Leguminosae; Cercidoideae) supports the allotetraploid origin hypothesis of Bauhinia.</title>
        <authorList>
            <person name="Zhong Y."/>
            <person name="Chen Y."/>
            <person name="Zheng D."/>
            <person name="Pang J."/>
            <person name="Liu Y."/>
            <person name="Luo S."/>
            <person name="Meng S."/>
            <person name="Qian L."/>
            <person name="Wei D."/>
            <person name="Dai S."/>
            <person name="Zhou R."/>
        </authorList>
    </citation>
    <scope>NUCLEOTIDE SEQUENCE [LARGE SCALE GENOMIC DNA]</scope>
    <source>
        <strain evidence="1">BV-YZ2020</strain>
    </source>
</reference>
<sequence length="1240" mass="142477">MQKCKQSATSVPRPLFGKKVAFPNLETLKLSSIHLKKIWDDNQVSTIAFIQSLTYLTIEHCGALKCLFSSSKVATFSKLKCLEISKCHMMEEIIVTEDGVNNNVITEVQFPKLEKIIIEDMQNLKTIWQPQLTASSFGELKTLDVKKCPKLVNIFPSYMQKKFCSLETLTVSDCDAMEEIFQLDANEMCSKKDTTEMKSMTLLRLPKLKQIWSGEPQGILSFDNLQSVHVEDCLDLEYLFPFSVAAKLLQLEELFLDGCKMNYIVGKKEGLEERTVIFVLNRLKSFDIWNSTKLKGFYAGNHTLACSSLKEVNVFNCSKLKLFKTISRGQRRSLDDTIYGQPLFSNEEVIYNLKELTLNNEDANVILQNQLSKRLFNNLKLLNVSEFENEEATFPYWILQNMPTLETIFVEASTFKEIFQDEQPMGGEGKIDSRTRLKSLTLADLPQLQHICKDGCKIDSILEVIEILDIIDCSSLKILLPSTTIFSHLRCLEVKSCHGLINLFTSSVVRSLVKLTVMKITGCNSIEEIVTEKEDNAKEEIIFGALKVLELVCLPKLNRFCSSNCLLRFQLLETLVVRQCPRMNTFSKGIMSAVQLRKVQMDESDNGCYWEGDLNRTIWKMFIEKVAFQSFQHLRLAEYPELKELWFGELQHKTFLCLKSLVVQRCDFLTDSLFPLNLVRVLQHLKELEVRDCDLLEAVFDMEVKDGKEMQEKEISQLKKLTLSSLTRLKHVWKKDPKETLSFQNLCEVCVDRCESLERLFPLSVVNELMKLEKLEVRSCGIDVIVAKEEGVEETIEFVFPGLSSIKFWHLKNLRSLYPGKHTSKWPSLKNVDIYDCKKLGIFAPALPIFQEAKEEDVLDVQCRQPLFFVEKVIPNLERLALNYKDAMIIWEGQYQEKLLHNIESLALRCFYEQSPTLIGNFLRRFANLEKLELSDSSYEMIFPWEGVSDQNTGMNIQIRQVRLDNLGQLKYIWSKDSSLLDSLSGNLESLEVLYCSSLKNLVPPSICFENLTNIYVGGCEGLIYLITSSTAKSLVQLKTMTIVNCRALEHVICTDEEEEVEAEISFESLESLELISLSRLENFSSGEHTLIFPSLDVLKISGCPKMDMFSPGVLMAPVLNAVTMEEGKKRWKDGLNSTIRQLFQEKVVFRSLQHLRLAEYPELKELWFGELPHKTFLCLKSLVVQRCDFLTDSLFPLNLVRVLQLLEELEVRDCDLLEAVFDMEVRDNKEMQEKEINIV</sequence>
<comment type="caution">
    <text evidence="1">The sequence shown here is derived from an EMBL/GenBank/DDBJ whole genome shotgun (WGS) entry which is preliminary data.</text>
</comment>
<organism evidence="1 2">
    <name type="scientific">Bauhinia variegata</name>
    <name type="common">Purple orchid tree</name>
    <name type="synonym">Phanera variegata</name>
    <dbReference type="NCBI Taxonomy" id="167791"/>
    <lineage>
        <taxon>Eukaryota</taxon>
        <taxon>Viridiplantae</taxon>
        <taxon>Streptophyta</taxon>
        <taxon>Embryophyta</taxon>
        <taxon>Tracheophyta</taxon>
        <taxon>Spermatophyta</taxon>
        <taxon>Magnoliopsida</taxon>
        <taxon>eudicotyledons</taxon>
        <taxon>Gunneridae</taxon>
        <taxon>Pentapetalae</taxon>
        <taxon>rosids</taxon>
        <taxon>fabids</taxon>
        <taxon>Fabales</taxon>
        <taxon>Fabaceae</taxon>
        <taxon>Cercidoideae</taxon>
        <taxon>Cercideae</taxon>
        <taxon>Bauhiniinae</taxon>
        <taxon>Bauhinia</taxon>
    </lineage>
</organism>
<gene>
    <name evidence="1" type="ORF">L6164_002292</name>
</gene>
<evidence type="ECO:0000313" key="2">
    <source>
        <dbReference type="Proteomes" id="UP000828941"/>
    </source>
</evidence>
<proteinExistence type="predicted"/>
<dbReference type="Proteomes" id="UP000828941">
    <property type="component" value="Chromosome 2"/>
</dbReference>
<accession>A0ACB9PXR9</accession>
<evidence type="ECO:0000313" key="1">
    <source>
        <dbReference type="EMBL" id="KAI4353333.1"/>
    </source>
</evidence>
<keyword evidence="2" id="KW-1185">Reference proteome</keyword>